<keyword evidence="8" id="KW-0472">Membrane</keyword>
<sequence length="583" mass="61891">MRVLGVDFGTSNTVAMLRTADGRVRPLLFDGSPLLPSAVYLGVDGKILVGRDAERNARVDPGRFEPNPKRRVDDVTVLLGESEIEVPRLAAAVLEQIVTEVRRQIGGMPDQVRMTHPAQWGERRRGMLVQAAQLAGLPRPQLIPEPVAAASYFTAVLGTSVPAGRALAIYDLGGGTFDATVVRRTQHGFEVLAEQGLGDVGGLDFDYAVVSHLGSTYADSHAEMWKHLIAPEDGADRRHRRMLLEDVRGAKEMLSRTSTADIHLPALEVDAHVTRDELEQLIKPYLERTVLCLSQTIQQARLDPKELVGIFLVGGSSRIPMAAHLIHSSTGVAPTTLEQPETVVAEGSLRAGAIEGDAGATPVSTPPQIYRPTQPPRPPGPGGPAGPGPGRPLPPPPAGLRPPQGYPARPPQGPAGPRQGQFPPPGRPLGPPQPGPAGIRPVTGVPGVPPRPLNQPPAGPPPARPLPPPPQPVARPVPPPQPIQPPPIQQAPRPQQIAPTSATPASGGSGYQPAPSSGGGYQPAPQRPPMPAQQLPPPLMPSLQDEELRPWYKERIVVISSIVAVCFLIIFIVVLVVSQLNNH</sequence>
<evidence type="ECO:0000313" key="10">
    <source>
        <dbReference type="Proteomes" id="UP001500618"/>
    </source>
</evidence>
<keyword evidence="5" id="KW-0143">Chaperone</keyword>
<evidence type="ECO:0008006" key="11">
    <source>
        <dbReference type="Google" id="ProtNLM"/>
    </source>
</evidence>
<name>A0ABP4TVJ6_9ACTN</name>
<keyword evidence="8" id="KW-0812">Transmembrane</keyword>
<dbReference type="InterPro" id="IPR013126">
    <property type="entry name" value="Hsp_70_fam"/>
</dbReference>
<keyword evidence="2 6" id="KW-0547">Nucleotide-binding</keyword>
<feature type="compositionally biased region" description="Low complexity" evidence="7">
    <location>
        <begin position="436"/>
        <end position="446"/>
    </location>
</feature>
<keyword evidence="10" id="KW-1185">Reference proteome</keyword>
<evidence type="ECO:0000256" key="2">
    <source>
        <dbReference type="ARBA" id="ARBA00022741"/>
    </source>
</evidence>
<dbReference type="Proteomes" id="UP001500618">
    <property type="component" value="Unassembled WGS sequence"/>
</dbReference>
<comment type="caution">
    <text evidence="9">The sequence shown here is derived from an EMBL/GenBank/DDBJ whole genome shotgun (WGS) entry which is preliminary data.</text>
</comment>
<feature type="compositionally biased region" description="Pro residues" evidence="7">
    <location>
        <begin position="525"/>
        <end position="540"/>
    </location>
</feature>
<proteinExistence type="inferred from homology"/>
<dbReference type="InterPro" id="IPR043129">
    <property type="entry name" value="ATPase_NBD"/>
</dbReference>
<evidence type="ECO:0000256" key="4">
    <source>
        <dbReference type="ARBA" id="ARBA00023016"/>
    </source>
</evidence>
<dbReference type="Gene3D" id="3.90.640.10">
    <property type="entry name" value="Actin, Chain A, domain 4"/>
    <property type="match status" value="1"/>
</dbReference>
<gene>
    <name evidence="9" type="ORF">GCM10009765_49660</name>
</gene>
<comment type="similarity">
    <text evidence="1 6">Belongs to the heat shock protein 70 family.</text>
</comment>
<evidence type="ECO:0000256" key="8">
    <source>
        <dbReference type="SAM" id="Phobius"/>
    </source>
</evidence>
<evidence type="ECO:0000256" key="6">
    <source>
        <dbReference type="RuleBase" id="RU003322"/>
    </source>
</evidence>
<dbReference type="RefSeq" id="WP_344312871.1">
    <property type="nucleotide sequence ID" value="NZ_BAAANY010000020.1"/>
</dbReference>
<evidence type="ECO:0000256" key="7">
    <source>
        <dbReference type="SAM" id="MobiDB-lite"/>
    </source>
</evidence>
<evidence type="ECO:0000256" key="1">
    <source>
        <dbReference type="ARBA" id="ARBA00007381"/>
    </source>
</evidence>
<protein>
    <recommendedName>
        <fullName evidence="11">Hsp70 family protein</fullName>
    </recommendedName>
</protein>
<keyword evidence="3 6" id="KW-0067">ATP-binding</keyword>
<feature type="compositionally biased region" description="Pro residues" evidence="7">
    <location>
        <begin position="422"/>
        <end position="435"/>
    </location>
</feature>
<organism evidence="9 10">
    <name type="scientific">Fodinicola feengrottensis</name>
    <dbReference type="NCBI Taxonomy" id="435914"/>
    <lineage>
        <taxon>Bacteria</taxon>
        <taxon>Bacillati</taxon>
        <taxon>Actinomycetota</taxon>
        <taxon>Actinomycetes</taxon>
        <taxon>Mycobacteriales</taxon>
        <taxon>Fodinicola</taxon>
    </lineage>
</organism>
<accession>A0ABP4TVJ6</accession>
<dbReference type="PROSITE" id="PS00329">
    <property type="entry name" value="HSP70_2"/>
    <property type="match status" value="1"/>
</dbReference>
<dbReference type="PRINTS" id="PR01217">
    <property type="entry name" value="PRICHEXTENSN"/>
</dbReference>
<evidence type="ECO:0000313" key="9">
    <source>
        <dbReference type="EMBL" id="GAA1694460.1"/>
    </source>
</evidence>
<dbReference type="Pfam" id="PF00012">
    <property type="entry name" value="HSP70"/>
    <property type="match status" value="1"/>
</dbReference>
<keyword evidence="4" id="KW-0346">Stress response</keyword>
<dbReference type="Gene3D" id="3.30.420.40">
    <property type="match status" value="2"/>
</dbReference>
<reference evidence="10" key="1">
    <citation type="journal article" date="2019" name="Int. J. Syst. Evol. Microbiol.">
        <title>The Global Catalogue of Microorganisms (GCM) 10K type strain sequencing project: providing services to taxonomists for standard genome sequencing and annotation.</title>
        <authorList>
            <consortium name="The Broad Institute Genomics Platform"/>
            <consortium name="The Broad Institute Genome Sequencing Center for Infectious Disease"/>
            <person name="Wu L."/>
            <person name="Ma J."/>
        </authorList>
    </citation>
    <scope>NUCLEOTIDE SEQUENCE [LARGE SCALE GENOMIC DNA]</scope>
    <source>
        <strain evidence="10">JCM 14718</strain>
    </source>
</reference>
<dbReference type="SUPFAM" id="SSF53067">
    <property type="entry name" value="Actin-like ATPase domain"/>
    <property type="match status" value="2"/>
</dbReference>
<dbReference type="InterPro" id="IPR018181">
    <property type="entry name" value="Heat_shock_70_CS"/>
</dbReference>
<evidence type="ECO:0000256" key="5">
    <source>
        <dbReference type="ARBA" id="ARBA00023186"/>
    </source>
</evidence>
<feature type="compositionally biased region" description="Pro residues" evidence="7">
    <location>
        <begin position="447"/>
        <end position="489"/>
    </location>
</feature>
<dbReference type="EMBL" id="BAAANY010000020">
    <property type="protein sequence ID" value="GAA1694460.1"/>
    <property type="molecule type" value="Genomic_DNA"/>
</dbReference>
<feature type="compositionally biased region" description="Low complexity" evidence="7">
    <location>
        <begin position="490"/>
        <end position="499"/>
    </location>
</feature>
<keyword evidence="8" id="KW-1133">Transmembrane helix</keyword>
<dbReference type="PANTHER" id="PTHR19375">
    <property type="entry name" value="HEAT SHOCK PROTEIN 70KDA"/>
    <property type="match status" value="1"/>
</dbReference>
<evidence type="ECO:0000256" key="3">
    <source>
        <dbReference type="ARBA" id="ARBA00022840"/>
    </source>
</evidence>
<feature type="region of interest" description="Disordered" evidence="7">
    <location>
        <begin position="355"/>
        <end position="542"/>
    </location>
</feature>
<feature type="compositionally biased region" description="Pro residues" evidence="7">
    <location>
        <begin position="373"/>
        <end position="414"/>
    </location>
</feature>
<feature type="transmembrane region" description="Helical" evidence="8">
    <location>
        <begin position="556"/>
        <end position="577"/>
    </location>
</feature>